<dbReference type="EMBL" id="CAAHFG010000001">
    <property type="protein sequence ID" value="VGO13948.1"/>
    <property type="molecule type" value="Genomic_DNA"/>
</dbReference>
<evidence type="ECO:0000313" key="3">
    <source>
        <dbReference type="Proteomes" id="UP000366872"/>
    </source>
</evidence>
<dbReference type="AlphaFoldDB" id="A0A6C2U1U9"/>
<evidence type="ECO:0008006" key="4">
    <source>
        <dbReference type="Google" id="ProtNLM"/>
    </source>
</evidence>
<feature type="signal peptide" evidence="1">
    <location>
        <begin position="1"/>
        <end position="20"/>
    </location>
</feature>
<gene>
    <name evidence="2" type="ORF">PDESU_02505</name>
</gene>
<keyword evidence="1" id="KW-0732">Signal</keyword>
<reference evidence="2 3" key="1">
    <citation type="submission" date="2019-04" db="EMBL/GenBank/DDBJ databases">
        <authorList>
            <person name="Van Vliet M D."/>
        </authorList>
    </citation>
    <scope>NUCLEOTIDE SEQUENCE [LARGE SCALE GENOMIC DNA]</scope>
    <source>
        <strain evidence="2 3">F1</strain>
    </source>
</reference>
<accession>A0A6C2U1U9</accession>
<dbReference type="Pfam" id="PF22701">
    <property type="entry name" value="Mala_s_1-like"/>
    <property type="match status" value="1"/>
</dbReference>
<proteinExistence type="predicted"/>
<dbReference type="InterPro" id="IPR054550">
    <property type="entry name" value="Mala_s_1-like"/>
</dbReference>
<sequence>MRKTAALSVILICSVTAAFAQLPRLLVAGGNKVFVLEPDKTVSWVYQANAGGLYDAWPLESGHVLFSTRCGVHEVTPQKKIVWEYVLEKKRGVEIDACQPLENGNVLMIDSGNNRLVEVNKDNDIVVEVPLPSTSEKIHWRYRLGRKNRRGNYLVAMLPDKIIEVDAAGKLHREIDLKRYGKPQGQGMLHSFEVLELDDGNLLVSTGFDGRWLEIDADGNAVWEFSKQTHPDIEICFAGGAQQLENGNFILCNADYHTTDPEQQKVQLLEVTPDHKIVNRVLFDELAPLIQLNKEKGKNMDYIHLIGAKPF</sequence>
<name>A0A6C2U1U9_PONDE</name>
<evidence type="ECO:0000256" key="1">
    <source>
        <dbReference type="SAM" id="SignalP"/>
    </source>
</evidence>
<dbReference type="SUPFAM" id="SSF63829">
    <property type="entry name" value="Calcium-dependent phosphotriesterase"/>
    <property type="match status" value="1"/>
</dbReference>
<dbReference type="RefSeq" id="WP_136079478.1">
    <property type="nucleotide sequence ID" value="NZ_CAAHFG010000001.1"/>
</dbReference>
<evidence type="ECO:0000313" key="2">
    <source>
        <dbReference type="EMBL" id="VGO13948.1"/>
    </source>
</evidence>
<feature type="chain" id="PRO_5025599784" description="Arylsulfotransferase (ASST)" evidence="1">
    <location>
        <begin position="21"/>
        <end position="311"/>
    </location>
</feature>
<keyword evidence="3" id="KW-1185">Reference proteome</keyword>
<dbReference type="Proteomes" id="UP000366872">
    <property type="component" value="Unassembled WGS sequence"/>
</dbReference>
<organism evidence="2 3">
    <name type="scientific">Pontiella desulfatans</name>
    <dbReference type="NCBI Taxonomy" id="2750659"/>
    <lineage>
        <taxon>Bacteria</taxon>
        <taxon>Pseudomonadati</taxon>
        <taxon>Kiritimatiellota</taxon>
        <taxon>Kiritimatiellia</taxon>
        <taxon>Kiritimatiellales</taxon>
        <taxon>Pontiellaceae</taxon>
        <taxon>Pontiella</taxon>
    </lineage>
</organism>
<protein>
    <recommendedName>
        <fullName evidence="4">Arylsulfotransferase (ASST)</fullName>
    </recommendedName>
</protein>